<proteinExistence type="predicted"/>
<feature type="compositionally biased region" description="Low complexity" evidence="1">
    <location>
        <begin position="74"/>
        <end position="85"/>
    </location>
</feature>
<evidence type="ECO:0000313" key="3">
    <source>
        <dbReference type="RefSeq" id="XP_006876329.1"/>
    </source>
</evidence>
<feature type="region of interest" description="Disordered" evidence="1">
    <location>
        <begin position="1"/>
        <end position="42"/>
    </location>
</feature>
<name>A0A9B0WZY9_CHRAS</name>
<evidence type="ECO:0000313" key="2">
    <source>
        <dbReference type="Proteomes" id="UP000504623"/>
    </source>
</evidence>
<dbReference type="RefSeq" id="XP_006876329.1">
    <property type="nucleotide sequence ID" value="XM_006876267.1"/>
</dbReference>
<protein>
    <submittedName>
        <fullName evidence="3">Uncharacterized protein LOC102825719</fullName>
    </submittedName>
</protein>
<organism evidence="2 3">
    <name type="scientific">Chrysochloris asiatica</name>
    <name type="common">Cape golden mole</name>
    <dbReference type="NCBI Taxonomy" id="185453"/>
    <lineage>
        <taxon>Eukaryota</taxon>
        <taxon>Metazoa</taxon>
        <taxon>Chordata</taxon>
        <taxon>Craniata</taxon>
        <taxon>Vertebrata</taxon>
        <taxon>Euteleostomi</taxon>
        <taxon>Mammalia</taxon>
        <taxon>Eutheria</taxon>
        <taxon>Afrotheria</taxon>
        <taxon>Chrysochloridae</taxon>
        <taxon>Chrysochlorinae</taxon>
        <taxon>Chrysochloris</taxon>
    </lineage>
</organism>
<feature type="region of interest" description="Disordered" evidence="1">
    <location>
        <begin position="136"/>
        <end position="182"/>
    </location>
</feature>
<accession>A0A9B0WZY9</accession>
<feature type="region of interest" description="Disordered" evidence="1">
    <location>
        <begin position="74"/>
        <end position="101"/>
    </location>
</feature>
<feature type="compositionally biased region" description="Basic and acidic residues" evidence="1">
    <location>
        <begin position="151"/>
        <end position="160"/>
    </location>
</feature>
<keyword evidence="2" id="KW-1185">Reference proteome</keyword>
<dbReference type="GeneID" id="102825719"/>
<dbReference type="AlphaFoldDB" id="A0A9B0WZY9"/>
<sequence>MPNDLSRTRKLSGDRETVTSGFGEPPISTPFYAEPACRETSQGPPVLCKTSARLHVSESKRSGHHCRHRILDVVVGSSGSSPPEVNGAGGGPESPRSMDSGYGCQALLLEHSICAPTQSARPSLLPAGGVQMQILLGHSNRPGDPLPKGLDAPERSERWPRAQSPRALPGQGRAPSLPPQNTFCEAPATNQLIINYPFIYLSNHPPIHLSNHPSTYHPSSIVCHTFITHPSIHPSNHPRIIHLPTNFSTSYPFTDLSIHLSTTHLSTHISSQ</sequence>
<dbReference type="Proteomes" id="UP000504623">
    <property type="component" value="Unplaced"/>
</dbReference>
<reference evidence="3" key="1">
    <citation type="submission" date="2025-08" db="UniProtKB">
        <authorList>
            <consortium name="RefSeq"/>
        </authorList>
    </citation>
    <scope>IDENTIFICATION</scope>
    <source>
        <tissue evidence="3">Spleen</tissue>
    </source>
</reference>
<evidence type="ECO:0000256" key="1">
    <source>
        <dbReference type="SAM" id="MobiDB-lite"/>
    </source>
</evidence>
<gene>
    <name evidence="3" type="primary">LOC102825719</name>
</gene>